<comment type="catalytic activity">
    <reaction evidence="6">
        <text>Couples ATP hydrolysis with the unwinding of duplex DNA by translocating in the 3'-5' direction.</text>
        <dbReference type="EC" id="5.6.2.4"/>
    </reaction>
</comment>
<dbReference type="InterPro" id="IPR027417">
    <property type="entry name" value="P-loop_NTPase"/>
</dbReference>
<reference evidence="12 13" key="1">
    <citation type="submission" date="2018-11" db="EMBL/GenBank/DDBJ databases">
        <title>Sequencing the genomes of 1000 actinobacteria strains.</title>
        <authorList>
            <person name="Klenk H.-P."/>
        </authorList>
    </citation>
    <scope>NUCLEOTIDE SEQUENCE [LARGE SCALE GENOMIC DNA]</scope>
    <source>
        <strain evidence="12 13">DSM 15700</strain>
    </source>
</reference>
<dbReference type="PANTHER" id="PTHR11070:SF45">
    <property type="entry name" value="DNA 3'-5' HELICASE"/>
    <property type="match status" value="1"/>
</dbReference>
<sequence length="758" mass="81562">MPQIILGPQPKKSLDGSVKKAVFSFLEKLQADDTAPGLHIEPINGSHDPRVRTGRVSEFWRAVLVKVQGGGDAHYVYLGTFAHDDAIAFAKTASVRINPRNGIAELIQADLESRPEPSLPEATDTTPPQPPTVPAPEPLLPRRGVSLADLLELGIDPALAERAAGVAAGTETEAEDLLLDLAGQAEAAWQGNALVDLAVGTPLADVAAKLALPAEGPADPAASSDDSLLLEALQQPAARLDFHFFENNEELRAAIEDDDFGKWRVFLHPEQRDHATKARNGSFRLSGGAGTGKTVVLVHRARHLARRDPSARIILTTYNRTLAGQLVEQLRTLDPELPVHENLGAPGVFVGGIDQIARKVLQRGTARLLAGGDSPGSVATVLGARTAEVLGNTANARWDQAIAMVPGLPAELRSPTFFQAEYATVVLPNLVTQRDQYLRVRRPGRGTALSRPLRTAVWDVIEAYRASAAADATTDFEEKAMIAAVDLDAAAGAVVRSAPRPADHVLVDEGQDLTPARLLLLRALAEEGPDDLFLAEDSQQRIYGQKIVLSRYGINIRGRSRRLTLNYRTTAQNLRYAVGVLANEQFVDLDDESATVAGYRSARSGPPVIAEGLGSLAGEYKEAAELVRSWIESPERPTKPENIGLLVRDRSSGNRLVTGLAEHGVDARFVGSEMPAAPGKPVVMTMHRSKGMEFSKVVLFDISESSDPSWISSLPEAERADARLRDRSLIYVAATRARDELAILWKGSPSQVLPATTP</sequence>
<keyword evidence="13" id="KW-1185">Reference proteome</keyword>
<comment type="catalytic activity">
    <reaction evidence="8">
        <text>ATP + H2O = ADP + phosphate + H(+)</text>
        <dbReference type="Rhea" id="RHEA:13065"/>
        <dbReference type="ChEBI" id="CHEBI:15377"/>
        <dbReference type="ChEBI" id="CHEBI:15378"/>
        <dbReference type="ChEBI" id="CHEBI:30616"/>
        <dbReference type="ChEBI" id="CHEBI:43474"/>
        <dbReference type="ChEBI" id="CHEBI:456216"/>
        <dbReference type="EC" id="5.6.2.4"/>
    </reaction>
</comment>
<evidence type="ECO:0000256" key="9">
    <source>
        <dbReference type="PROSITE-ProRule" id="PRU00560"/>
    </source>
</evidence>
<dbReference type="EC" id="5.6.2.4" evidence="7"/>
<accession>A0A3N4YJR0</accession>
<evidence type="ECO:0000256" key="5">
    <source>
        <dbReference type="ARBA" id="ARBA00023235"/>
    </source>
</evidence>
<dbReference type="Proteomes" id="UP000280501">
    <property type="component" value="Unassembled WGS sequence"/>
</dbReference>
<dbReference type="Pfam" id="PF13361">
    <property type="entry name" value="UvrD_C"/>
    <property type="match status" value="1"/>
</dbReference>
<organism evidence="12 13">
    <name type="scientific">Myceligenerans xiligouense</name>
    <dbReference type="NCBI Taxonomy" id="253184"/>
    <lineage>
        <taxon>Bacteria</taxon>
        <taxon>Bacillati</taxon>
        <taxon>Actinomycetota</taxon>
        <taxon>Actinomycetes</taxon>
        <taxon>Micrococcales</taxon>
        <taxon>Promicromonosporaceae</taxon>
        <taxon>Myceligenerans</taxon>
    </lineage>
</organism>
<evidence type="ECO:0000313" key="12">
    <source>
        <dbReference type="EMBL" id="RPF20983.1"/>
    </source>
</evidence>
<keyword evidence="5" id="KW-0413">Isomerase</keyword>
<dbReference type="EMBL" id="RKQZ01000001">
    <property type="protein sequence ID" value="RPF20983.1"/>
    <property type="molecule type" value="Genomic_DNA"/>
</dbReference>
<dbReference type="RefSeq" id="WP_123814088.1">
    <property type="nucleotide sequence ID" value="NZ_RKQZ01000001.1"/>
</dbReference>
<dbReference type="InterPro" id="IPR000212">
    <property type="entry name" value="DNA_helicase_UvrD/REP"/>
</dbReference>
<dbReference type="InterPro" id="IPR014016">
    <property type="entry name" value="UvrD-like_ATP-bd"/>
</dbReference>
<evidence type="ECO:0000256" key="10">
    <source>
        <dbReference type="SAM" id="MobiDB-lite"/>
    </source>
</evidence>
<dbReference type="OrthoDB" id="9787585at2"/>
<protein>
    <recommendedName>
        <fullName evidence="7">DNA 3'-5' helicase</fullName>
        <ecNumber evidence="7">5.6.2.4</ecNumber>
    </recommendedName>
</protein>
<dbReference type="PANTHER" id="PTHR11070">
    <property type="entry name" value="UVRD / RECB / PCRA DNA HELICASE FAMILY MEMBER"/>
    <property type="match status" value="1"/>
</dbReference>
<gene>
    <name evidence="12" type="ORF">EDD34_1591</name>
</gene>
<evidence type="ECO:0000256" key="2">
    <source>
        <dbReference type="ARBA" id="ARBA00022801"/>
    </source>
</evidence>
<feature type="domain" description="UvrD-like helicase ATP-binding" evidence="11">
    <location>
        <begin position="266"/>
        <end position="577"/>
    </location>
</feature>
<feature type="region of interest" description="Disordered" evidence="10">
    <location>
        <begin position="114"/>
        <end position="140"/>
    </location>
</feature>
<name>A0A3N4YJR0_9MICO</name>
<dbReference type="Gene3D" id="3.40.50.300">
    <property type="entry name" value="P-loop containing nucleotide triphosphate hydrolases"/>
    <property type="match status" value="2"/>
</dbReference>
<feature type="compositionally biased region" description="Pro residues" evidence="10">
    <location>
        <begin position="127"/>
        <end position="139"/>
    </location>
</feature>
<dbReference type="GO" id="GO:0003677">
    <property type="term" value="F:DNA binding"/>
    <property type="evidence" value="ECO:0007669"/>
    <property type="project" value="InterPro"/>
</dbReference>
<keyword evidence="1 9" id="KW-0547">Nucleotide-binding</keyword>
<dbReference type="SUPFAM" id="SSF52540">
    <property type="entry name" value="P-loop containing nucleoside triphosphate hydrolases"/>
    <property type="match status" value="1"/>
</dbReference>
<keyword evidence="4 9" id="KW-0067">ATP-binding</keyword>
<comment type="caution">
    <text evidence="12">The sequence shown here is derived from an EMBL/GenBank/DDBJ whole genome shotgun (WGS) entry which is preliminary data.</text>
</comment>
<evidence type="ECO:0000256" key="1">
    <source>
        <dbReference type="ARBA" id="ARBA00022741"/>
    </source>
</evidence>
<evidence type="ECO:0000259" key="11">
    <source>
        <dbReference type="PROSITE" id="PS51198"/>
    </source>
</evidence>
<feature type="binding site" evidence="9">
    <location>
        <begin position="287"/>
        <end position="294"/>
    </location>
    <ligand>
        <name>ATP</name>
        <dbReference type="ChEBI" id="CHEBI:30616"/>
    </ligand>
</feature>
<evidence type="ECO:0000256" key="4">
    <source>
        <dbReference type="ARBA" id="ARBA00022840"/>
    </source>
</evidence>
<evidence type="ECO:0000256" key="3">
    <source>
        <dbReference type="ARBA" id="ARBA00022806"/>
    </source>
</evidence>
<proteinExistence type="predicted"/>
<keyword evidence="3 9" id="KW-0347">Helicase</keyword>
<dbReference type="GO" id="GO:0043138">
    <property type="term" value="F:3'-5' DNA helicase activity"/>
    <property type="evidence" value="ECO:0007669"/>
    <property type="project" value="UniProtKB-EC"/>
</dbReference>
<dbReference type="AlphaFoldDB" id="A0A3N4YJR0"/>
<dbReference type="PROSITE" id="PS51198">
    <property type="entry name" value="UVRD_HELICASE_ATP_BIND"/>
    <property type="match status" value="1"/>
</dbReference>
<evidence type="ECO:0000313" key="13">
    <source>
        <dbReference type="Proteomes" id="UP000280501"/>
    </source>
</evidence>
<evidence type="ECO:0000256" key="6">
    <source>
        <dbReference type="ARBA" id="ARBA00034617"/>
    </source>
</evidence>
<dbReference type="GO" id="GO:0016887">
    <property type="term" value="F:ATP hydrolysis activity"/>
    <property type="evidence" value="ECO:0007669"/>
    <property type="project" value="RHEA"/>
</dbReference>
<dbReference type="InterPro" id="IPR014017">
    <property type="entry name" value="DNA_helicase_UvrD-like_C"/>
</dbReference>
<evidence type="ECO:0000256" key="8">
    <source>
        <dbReference type="ARBA" id="ARBA00048988"/>
    </source>
</evidence>
<keyword evidence="2 9" id="KW-0378">Hydrolase</keyword>
<dbReference type="GO" id="GO:0000725">
    <property type="term" value="P:recombinational repair"/>
    <property type="evidence" value="ECO:0007669"/>
    <property type="project" value="TreeGrafter"/>
</dbReference>
<dbReference type="Pfam" id="PF00580">
    <property type="entry name" value="UvrD-helicase"/>
    <property type="match status" value="1"/>
</dbReference>
<evidence type="ECO:0000256" key="7">
    <source>
        <dbReference type="ARBA" id="ARBA00034808"/>
    </source>
</evidence>
<dbReference type="GO" id="GO:0005524">
    <property type="term" value="F:ATP binding"/>
    <property type="evidence" value="ECO:0007669"/>
    <property type="project" value="UniProtKB-UniRule"/>
</dbReference>
<dbReference type="GO" id="GO:0005829">
    <property type="term" value="C:cytosol"/>
    <property type="evidence" value="ECO:0007669"/>
    <property type="project" value="TreeGrafter"/>
</dbReference>